<keyword evidence="1" id="KW-0106">Calcium</keyword>
<dbReference type="InterPro" id="IPR011992">
    <property type="entry name" value="EF-hand-dom_pair"/>
</dbReference>
<dbReference type="OrthoDB" id="435356at2759"/>
<sequence>MLLVRRPQDELERLDAPYSPRRPTEAAYAETRRSGDMDIRPLAPEGLETCAFDAPSPCEEAALLEAIATPKAAQNSQPELPEEVGFFSPTGVRMVFEWQAAEKPLTPEKKADKDEAGLFSFATLLVVARHSIAGLELVQRAALRRSHVAVPSASRRTDGAKLSTRGAREAADANHPALLGQSLVKFVELKSLVFDGSPGPLCSYGVGLEVMDEMSGETRPLTSMRQAERAGEKSERKDGREGGGKAETADDAAHIQRLGVYFGLKGLKGKIRFKLYEERVALLVRSPALMTDGAYTGRYREPSPIPKALPGALAWNPWADTRVSHTSHSLSGEASLGEEPWKYLGNRIAFGLLDVGGDGVVGRRDVFAALASARSEDTAYNESLDAVFTSPGSYGIHFADSDTPSLLVVGVVPASPAENQGVRVGHRLSRINGISVDKLTTQEVRTLLMNPSRPLSMTFRYRIFDLRDLKRLLEALATDHVTRRVKIFVEKAKNLKAVEQHLLNSHPYCQVCEQMNPEWNEEREQPACRIADFAIGETLRFTVRDKDFGTKEPPPVKADSYCTCEIAGSKKSQSQRPWQTKTVTDSLDPAGCVDELLGSYEMPSSQFWPGGFDGEVTLTQEEPLGPLEHSRRDKKSTVTLKVKVTTPESAAILFQPEITARFASAVKPAEPGSNQGAAAALERFEDDEYLPFGDYDDDDDDVSGEGIIVPVWHRRLFEAVSPKGSPVGILEWAQFLERYRNGDWYSLQERIHLTFALYDLDGDGMLSLADAISLSREVERLELIYGKDGGHDGGQLDLQVFKQLRPNPSLTQDAELHGPWLPGALGLSPPVEWTVGHVGDIDTMDASVIMQIMEVKDPRDISSQRLYRYWQEVDTDASGNVSFQEFLSWMLTKGPEHVKRVW</sequence>
<keyword evidence="6" id="KW-1185">Reference proteome</keyword>
<dbReference type="SUPFAM" id="SSF47473">
    <property type="entry name" value="EF-hand"/>
    <property type="match status" value="1"/>
</dbReference>
<dbReference type="InterPro" id="IPR018247">
    <property type="entry name" value="EF_Hand_1_Ca_BS"/>
</dbReference>
<evidence type="ECO:0008006" key="7">
    <source>
        <dbReference type="Google" id="ProtNLM"/>
    </source>
</evidence>
<feature type="compositionally biased region" description="Basic and acidic residues" evidence="2">
    <location>
        <begin position="1"/>
        <end position="15"/>
    </location>
</feature>
<evidence type="ECO:0000256" key="1">
    <source>
        <dbReference type="ARBA" id="ARBA00022837"/>
    </source>
</evidence>
<dbReference type="CDD" id="cd00030">
    <property type="entry name" value="C2"/>
    <property type="match status" value="1"/>
</dbReference>
<evidence type="ECO:0000259" key="3">
    <source>
        <dbReference type="PROSITE" id="PS50106"/>
    </source>
</evidence>
<dbReference type="InterPro" id="IPR001478">
    <property type="entry name" value="PDZ"/>
</dbReference>
<dbReference type="EMBL" id="LSRX01000015">
    <property type="protein sequence ID" value="OLQ14425.1"/>
    <property type="molecule type" value="Genomic_DNA"/>
</dbReference>
<accession>A0A1Q9F411</accession>
<gene>
    <name evidence="5" type="ORF">AK812_SmicGene1449</name>
</gene>
<name>A0A1Q9F411_SYMMI</name>
<dbReference type="AlphaFoldDB" id="A0A1Q9F411"/>
<feature type="region of interest" description="Disordered" evidence="2">
    <location>
        <begin position="154"/>
        <end position="173"/>
    </location>
</feature>
<evidence type="ECO:0000313" key="6">
    <source>
        <dbReference type="Proteomes" id="UP000186817"/>
    </source>
</evidence>
<feature type="region of interest" description="Disordered" evidence="2">
    <location>
        <begin position="1"/>
        <end position="38"/>
    </location>
</feature>
<evidence type="ECO:0000256" key="2">
    <source>
        <dbReference type="SAM" id="MobiDB-lite"/>
    </source>
</evidence>
<dbReference type="SMART" id="SM00228">
    <property type="entry name" value="PDZ"/>
    <property type="match status" value="1"/>
</dbReference>
<dbReference type="Gene3D" id="1.10.238.10">
    <property type="entry name" value="EF-hand"/>
    <property type="match status" value="1"/>
</dbReference>
<feature type="domain" description="PDZ" evidence="3">
    <location>
        <begin position="383"/>
        <end position="463"/>
    </location>
</feature>
<evidence type="ECO:0000313" key="5">
    <source>
        <dbReference type="EMBL" id="OLQ14425.1"/>
    </source>
</evidence>
<feature type="domain" description="EF-hand" evidence="4">
    <location>
        <begin position="861"/>
        <end position="896"/>
    </location>
</feature>
<dbReference type="InterPro" id="IPR041489">
    <property type="entry name" value="PDZ_6"/>
</dbReference>
<dbReference type="PROSITE" id="PS50222">
    <property type="entry name" value="EF_HAND_2"/>
    <property type="match status" value="1"/>
</dbReference>
<reference evidence="5 6" key="1">
    <citation type="submission" date="2016-02" db="EMBL/GenBank/DDBJ databases">
        <title>Genome analysis of coral dinoflagellate symbionts highlights evolutionary adaptations to a symbiotic lifestyle.</title>
        <authorList>
            <person name="Aranda M."/>
            <person name="Li Y."/>
            <person name="Liew Y.J."/>
            <person name="Baumgarten S."/>
            <person name="Simakov O."/>
            <person name="Wilson M."/>
            <person name="Piel J."/>
            <person name="Ashoor H."/>
            <person name="Bougouffa S."/>
            <person name="Bajic V.B."/>
            <person name="Ryu T."/>
            <person name="Ravasi T."/>
            <person name="Bayer T."/>
            <person name="Micklem G."/>
            <person name="Kim H."/>
            <person name="Bhak J."/>
            <person name="Lajeunesse T.C."/>
            <person name="Voolstra C.R."/>
        </authorList>
    </citation>
    <scope>NUCLEOTIDE SEQUENCE [LARGE SCALE GENOMIC DNA]</scope>
    <source>
        <strain evidence="5 6">CCMP2467</strain>
    </source>
</reference>
<comment type="caution">
    <text evidence="5">The sequence shown here is derived from an EMBL/GenBank/DDBJ whole genome shotgun (WGS) entry which is preliminary data.</text>
</comment>
<dbReference type="SUPFAM" id="SSF49562">
    <property type="entry name" value="C2 domain (Calcium/lipid-binding domain, CaLB)"/>
    <property type="match status" value="1"/>
</dbReference>
<protein>
    <recommendedName>
        <fullName evidence="7">Calmodulin</fullName>
    </recommendedName>
</protein>
<dbReference type="SMART" id="SM00054">
    <property type="entry name" value="EFh"/>
    <property type="match status" value="2"/>
</dbReference>
<feature type="region of interest" description="Disordered" evidence="2">
    <location>
        <begin position="215"/>
        <end position="249"/>
    </location>
</feature>
<dbReference type="InterPro" id="IPR036034">
    <property type="entry name" value="PDZ_sf"/>
</dbReference>
<dbReference type="Gene3D" id="2.30.42.10">
    <property type="match status" value="1"/>
</dbReference>
<dbReference type="InterPro" id="IPR002048">
    <property type="entry name" value="EF_hand_dom"/>
</dbReference>
<proteinExistence type="predicted"/>
<dbReference type="InterPro" id="IPR035892">
    <property type="entry name" value="C2_domain_sf"/>
</dbReference>
<dbReference type="PROSITE" id="PS50106">
    <property type="entry name" value="PDZ"/>
    <property type="match status" value="1"/>
</dbReference>
<evidence type="ECO:0000259" key="4">
    <source>
        <dbReference type="PROSITE" id="PS50222"/>
    </source>
</evidence>
<dbReference type="SUPFAM" id="SSF50156">
    <property type="entry name" value="PDZ domain-like"/>
    <property type="match status" value="1"/>
</dbReference>
<dbReference type="GO" id="GO:0005509">
    <property type="term" value="F:calcium ion binding"/>
    <property type="evidence" value="ECO:0007669"/>
    <property type="project" value="InterPro"/>
</dbReference>
<dbReference type="PROSITE" id="PS00018">
    <property type="entry name" value="EF_HAND_1"/>
    <property type="match status" value="1"/>
</dbReference>
<dbReference type="Pfam" id="PF17820">
    <property type="entry name" value="PDZ_6"/>
    <property type="match status" value="1"/>
</dbReference>
<feature type="compositionally biased region" description="Basic and acidic residues" evidence="2">
    <location>
        <begin position="226"/>
        <end position="249"/>
    </location>
</feature>
<organism evidence="5 6">
    <name type="scientific">Symbiodinium microadriaticum</name>
    <name type="common">Dinoflagellate</name>
    <name type="synonym">Zooxanthella microadriatica</name>
    <dbReference type="NCBI Taxonomy" id="2951"/>
    <lineage>
        <taxon>Eukaryota</taxon>
        <taxon>Sar</taxon>
        <taxon>Alveolata</taxon>
        <taxon>Dinophyceae</taxon>
        <taxon>Suessiales</taxon>
        <taxon>Symbiodiniaceae</taxon>
        <taxon>Symbiodinium</taxon>
    </lineage>
</organism>
<dbReference type="Proteomes" id="UP000186817">
    <property type="component" value="Unassembled WGS sequence"/>
</dbReference>